<feature type="domain" description="DUF2059" evidence="1">
    <location>
        <begin position="95"/>
        <end position="145"/>
    </location>
</feature>
<evidence type="ECO:0000313" key="3">
    <source>
        <dbReference type="Proteomes" id="UP001144050"/>
    </source>
</evidence>
<protein>
    <submittedName>
        <fullName evidence="2">DUF2059 domain-containing protein</fullName>
    </submittedName>
</protein>
<gene>
    <name evidence="2" type="ORF">LBW59_01770</name>
</gene>
<proteinExistence type="predicted"/>
<evidence type="ECO:0000313" key="2">
    <source>
        <dbReference type="EMBL" id="MDB0569502.1"/>
    </source>
</evidence>
<comment type="caution">
    <text evidence="2">The sequence shown here is derived from an EMBL/GenBank/DDBJ whole genome shotgun (WGS) entry which is preliminary data.</text>
</comment>
<reference evidence="2" key="1">
    <citation type="submission" date="2021-09" db="EMBL/GenBank/DDBJ databases">
        <title>Genomic analysis of Ralstonia spp.</title>
        <authorList>
            <person name="Aburjaile F."/>
            <person name="Ariute J.C."/>
            <person name="Pais A.K.L."/>
            <person name="Albuquerque G.M.R."/>
            <person name="Silva A.M.F."/>
            <person name="Brenig B."/>
            <person name="Azevedo V."/>
            <person name="Matiuzzi M."/>
            <person name="Ramos R."/>
            <person name="Goes-Neto A."/>
            <person name="Soares S."/>
            <person name="Iseppon A.M.B."/>
            <person name="Souza E."/>
            <person name="Gama M."/>
        </authorList>
    </citation>
    <scope>NUCLEOTIDE SEQUENCE</scope>
    <source>
        <strain evidence="2">CCRMRs91</strain>
    </source>
</reference>
<dbReference type="EMBL" id="JAIVFG010000002">
    <property type="protein sequence ID" value="MDB0569502.1"/>
    <property type="molecule type" value="Genomic_DNA"/>
</dbReference>
<organism evidence="2 3">
    <name type="scientific">Ralstonia solanacearum</name>
    <name type="common">Pseudomonas solanacearum</name>
    <dbReference type="NCBI Taxonomy" id="305"/>
    <lineage>
        <taxon>Bacteria</taxon>
        <taxon>Pseudomonadati</taxon>
        <taxon>Pseudomonadota</taxon>
        <taxon>Betaproteobacteria</taxon>
        <taxon>Burkholderiales</taxon>
        <taxon>Burkholderiaceae</taxon>
        <taxon>Ralstonia</taxon>
        <taxon>Ralstonia solanacearum species complex</taxon>
    </lineage>
</organism>
<name>A0AAW5ZIP6_RALSL</name>
<accession>A0AAW5ZIP6</accession>
<dbReference type="Proteomes" id="UP001144050">
    <property type="component" value="Unassembled WGS sequence"/>
</dbReference>
<evidence type="ECO:0000259" key="1">
    <source>
        <dbReference type="Pfam" id="PF09832"/>
    </source>
</evidence>
<sequence length="166" mass="18625">MAVGIALSTSAIAADRTEKIQKLMQAQGLSQMLEQQMASSREFSRKQADRMATQVLAGMEPSADYRKRFQRAVEALVADLQPSWGAGEMVAIWSQQFGTKFTDEELDQLIAFYTSPLGQKEVAATREALPAFNQVIQARYKPIQERATAAFMQRIQQIKTECRCDK</sequence>
<dbReference type="InterPro" id="IPR018637">
    <property type="entry name" value="DUF2059"/>
</dbReference>
<dbReference type="Pfam" id="PF09832">
    <property type="entry name" value="DUF2059"/>
    <property type="match status" value="1"/>
</dbReference>
<dbReference type="AlphaFoldDB" id="A0AAW5ZIP6"/>